<name>A0A9P7ECA1_9AGAM</name>
<dbReference type="EMBL" id="JABBWG010000013">
    <property type="protein sequence ID" value="KAG1817681.1"/>
    <property type="molecule type" value="Genomic_DNA"/>
</dbReference>
<evidence type="ECO:0000313" key="1">
    <source>
        <dbReference type="EMBL" id="KAG1817681.1"/>
    </source>
</evidence>
<comment type="caution">
    <text evidence="1">The sequence shown here is derived from an EMBL/GenBank/DDBJ whole genome shotgun (WGS) entry which is preliminary data.</text>
</comment>
<gene>
    <name evidence="1" type="ORF">BJ212DRAFT_1205515</name>
</gene>
<keyword evidence="2" id="KW-1185">Reference proteome</keyword>
<feature type="non-terminal residue" evidence="1">
    <location>
        <position position="123"/>
    </location>
</feature>
<dbReference type="Proteomes" id="UP000807769">
    <property type="component" value="Unassembled WGS sequence"/>
</dbReference>
<organism evidence="1 2">
    <name type="scientific">Suillus subaureus</name>
    <dbReference type="NCBI Taxonomy" id="48587"/>
    <lineage>
        <taxon>Eukaryota</taxon>
        <taxon>Fungi</taxon>
        <taxon>Dikarya</taxon>
        <taxon>Basidiomycota</taxon>
        <taxon>Agaricomycotina</taxon>
        <taxon>Agaricomycetes</taxon>
        <taxon>Agaricomycetidae</taxon>
        <taxon>Boletales</taxon>
        <taxon>Suillineae</taxon>
        <taxon>Suillaceae</taxon>
        <taxon>Suillus</taxon>
    </lineage>
</organism>
<protein>
    <submittedName>
        <fullName evidence="1">Uncharacterized protein</fullName>
    </submittedName>
</protein>
<feature type="non-terminal residue" evidence="1">
    <location>
        <position position="1"/>
    </location>
</feature>
<sequence>IISAALQVMHPDLYWARMETQVGLGKWAARYELDEMHYHLQCWTSVFNVVSIICNHWLPPHRDPKSFDIMTTVGMYHLVITDFMNLGIKFLYDSGSMLASSCQLVRHYMNVEEGNRIVTAWYM</sequence>
<proteinExistence type="predicted"/>
<dbReference type="GeneID" id="64623169"/>
<dbReference type="AlphaFoldDB" id="A0A9P7ECA1"/>
<dbReference type="OrthoDB" id="2623708at2759"/>
<accession>A0A9P7ECA1</accession>
<dbReference type="RefSeq" id="XP_041193923.1">
    <property type="nucleotide sequence ID" value="XM_041329152.1"/>
</dbReference>
<reference evidence="1" key="1">
    <citation type="journal article" date="2020" name="New Phytol.">
        <title>Comparative genomics reveals dynamic genome evolution in host specialist ectomycorrhizal fungi.</title>
        <authorList>
            <person name="Lofgren L.A."/>
            <person name="Nguyen N.H."/>
            <person name="Vilgalys R."/>
            <person name="Ruytinx J."/>
            <person name="Liao H.L."/>
            <person name="Branco S."/>
            <person name="Kuo A."/>
            <person name="LaButti K."/>
            <person name="Lipzen A."/>
            <person name="Andreopoulos W."/>
            <person name="Pangilinan J."/>
            <person name="Riley R."/>
            <person name="Hundley H."/>
            <person name="Na H."/>
            <person name="Barry K."/>
            <person name="Grigoriev I.V."/>
            <person name="Stajich J.E."/>
            <person name="Kennedy P.G."/>
        </authorList>
    </citation>
    <scope>NUCLEOTIDE SEQUENCE</scope>
    <source>
        <strain evidence="1">MN1</strain>
    </source>
</reference>
<evidence type="ECO:0000313" key="2">
    <source>
        <dbReference type="Proteomes" id="UP000807769"/>
    </source>
</evidence>